<feature type="compositionally biased region" description="Polar residues" evidence="5">
    <location>
        <begin position="1091"/>
        <end position="1106"/>
    </location>
</feature>
<evidence type="ECO:0000259" key="6">
    <source>
        <dbReference type="SMART" id="SM00382"/>
    </source>
</evidence>
<dbReference type="PROSITE" id="PS50877">
    <property type="entry name" value="GOLOCO"/>
    <property type="match status" value="1"/>
</dbReference>
<dbReference type="GO" id="GO:0030695">
    <property type="term" value="F:GTPase regulator activity"/>
    <property type="evidence" value="ECO:0007669"/>
    <property type="project" value="InterPro"/>
</dbReference>
<feature type="region of interest" description="Disordered" evidence="5">
    <location>
        <begin position="622"/>
        <end position="643"/>
    </location>
</feature>
<reference evidence="7" key="1">
    <citation type="submission" date="2023-03" db="EMBL/GenBank/DDBJ databases">
        <authorList>
            <person name="Steffen K."/>
            <person name="Cardenas P."/>
        </authorList>
    </citation>
    <scope>NUCLEOTIDE SEQUENCE</scope>
</reference>
<feature type="compositionally biased region" description="Polar residues" evidence="5">
    <location>
        <begin position="1276"/>
        <end position="1290"/>
    </location>
</feature>
<dbReference type="InterPro" id="IPR036770">
    <property type="entry name" value="Ankyrin_rpt-contain_sf"/>
</dbReference>
<evidence type="ECO:0000256" key="3">
    <source>
        <dbReference type="ARBA" id="ARBA00023054"/>
    </source>
</evidence>
<feature type="compositionally biased region" description="Polar residues" evidence="5">
    <location>
        <begin position="1559"/>
        <end position="1568"/>
    </location>
</feature>
<dbReference type="SUPFAM" id="SSF52540">
    <property type="entry name" value="P-loop containing nucleoside triphosphate hydrolases"/>
    <property type="match status" value="1"/>
</dbReference>
<evidence type="ECO:0000313" key="8">
    <source>
        <dbReference type="Proteomes" id="UP001174909"/>
    </source>
</evidence>
<dbReference type="InterPro" id="IPR057568">
    <property type="entry name" value="CortBP2_NAV1-like_AAA_lid"/>
</dbReference>
<keyword evidence="2 4" id="KW-0040">ANK repeat</keyword>
<dbReference type="Pfam" id="PF12796">
    <property type="entry name" value="Ank_2"/>
    <property type="match status" value="1"/>
</dbReference>
<dbReference type="CDD" id="cd00009">
    <property type="entry name" value="AAA"/>
    <property type="match status" value="1"/>
</dbReference>
<feature type="compositionally biased region" description="Basic and acidic residues" evidence="5">
    <location>
        <begin position="179"/>
        <end position="212"/>
    </location>
</feature>
<protein>
    <submittedName>
        <fullName evidence="7">Cortactin-binding protein 2</fullName>
    </submittedName>
</protein>
<feature type="repeat" description="ANK" evidence="4">
    <location>
        <begin position="373"/>
        <end position="405"/>
    </location>
</feature>
<proteinExistence type="predicted"/>
<feature type="region of interest" description="Disordered" evidence="5">
    <location>
        <begin position="1261"/>
        <end position="1416"/>
    </location>
</feature>
<dbReference type="InterPro" id="IPR003109">
    <property type="entry name" value="GoLoco_motif"/>
</dbReference>
<feature type="compositionally biased region" description="Gly residues" evidence="5">
    <location>
        <begin position="1188"/>
        <end position="1201"/>
    </location>
</feature>
<dbReference type="Pfam" id="PF07728">
    <property type="entry name" value="AAA_5"/>
    <property type="match status" value="1"/>
</dbReference>
<dbReference type="InterPro" id="IPR011704">
    <property type="entry name" value="ATPase_dyneun-rel_AAA"/>
</dbReference>
<keyword evidence="1" id="KW-0677">Repeat</keyword>
<dbReference type="Pfam" id="PF25408">
    <property type="entry name" value="AAA_lid_NAV1"/>
    <property type="match status" value="1"/>
</dbReference>
<feature type="compositionally biased region" description="Low complexity" evidence="5">
    <location>
        <begin position="1067"/>
        <end position="1084"/>
    </location>
</feature>
<feature type="non-terminal residue" evidence="7">
    <location>
        <position position="1"/>
    </location>
</feature>
<feature type="domain" description="AAA+ ATPase" evidence="6">
    <location>
        <begin position="752"/>
        <end position="921"/>
    </location>
</feature>
<dbReference type="Pfam" id="PF00023">
    <property type="entry name" value="Ank"/>
    <property type="match status" value="1"/>
</dbReference>
<feature type="repeat" description="ANK" evidence="4">
    <location>
        <begin position="449"/>
        <end position="469"/>
    </location>
</feature>
<feature type="repeat" description="ANK" evidence="4">
    <location>
        <begin position="340"/>
        <end position="372"/>
    </location>
</feature>
<evidence type="ECO:0000256" key="1">
    <source>
        <dbReference type="ARBA" id="ARBA00022737"/>
    </source>
</evidence>
<gene>
    <name evidence="7" type="ORF">GBAR_LOCUS20720</name>
</gene>
<evidence type="ECO:0000256" key="2">
    <source>
        <dbReference type="ARBA" id="ARBA00023043"/>
    </source>
</evidence>
<dbReference type="Proteomes" id="UP001174909">
    <property type="component" value="Unassembled WGS sequence"/>
</dbReference>
<dbReference type="SMART" id="SM00248">
    <property type="entry name" value="ANK"/>
    <property type="match status" value="5"/>
</dbReference>
<feature type="compositionally biased region" description="Polar residues" evidence="5">
    <location>
        <begin position="1335"/>
        <end position="1344"/>
    </location>
</feature>
<dbReference type="InterPro" id="IPR003593">
    <property type="entry name" value="AAA+_ATPase"/>
</dbReference>
<comment type="caution">
    <text evidence="7">The sequence shown here is derived from an EMBL/GenBank/DDBJ whole genome shotgun (WGS) entry which is preliminary data.</text>
</comment>
<feature type="compositionally biased region" description="Basic and acidic residues" evidence="5">
    <location>
        <begin position="1535"/>
        <end position="1544"/>
    </location>
</feature>
<dbReference type="PROSITE" id="PS00699">
    <property type="entry name" value="NITROGENASE_1_1"/>
    <property type="match status" value="1"/>
</dbReference>
<sequence length="1649" mass="180459">CETFGQLCLRAFGTQLQQQREESGELVYIRDPGSKRVPMDPPETDVGGAVHAAAVQRENSAAIASVVIPTLTVTALKEEAASLTGRRSESSRRATIPKSHSEVQLPAELHPALLLERSRRVRAEQQVEAEKQTCLELTRLLELERRKVKQQARRPSTISDSVAAARRDSGVITVSFGGKGEEESLHNGESEREEGLEKEEGKDKGNTEEGEIKILSTSEDTTPKENNFGHLPTQFLFNNFSSTVFQQLPRDLQEMFHVEHNQENFDAEGQPPSVLSLAYRAIRSDNPRQLRDHLAVIGEAILQSVEGAELLGEACECGSDGCVRVLLDSGCLPNSSIRADGMSTMHLAAQNDHACCISLLLKWGADPSRTDGDGQTPLFISLCEGYRECVDILVDAGSSLQIVTKMDYTMLHAAVSGKMSDVLRRLLVSLRTTLDPNSVSHVINYQDKDGNTALHLAASRGFQQCVEVLCGSPQTILTVKDRWNRTALDISTDDCRDILMSKDSKEVVVCVQARLPDTRQATPIAIGRTTILRHYKCLDAELLAAQTLEQYCHSLKGHVPIPSSLESDTESSHNDTLQRSTSGGNADFSSSQPSGRHGNENDVGWAESQPPATWAERIQQDLDSKGTTGGKRSPRGSRKSTETNPYYGDLKFLWGAQQEMDRMDLGGSSIVSYRVGPLSWAPGELGKQQKGKSLHAMVGDRRGGGLGWITGGKPTEIHITLKGHTEGGLDQLAFELMIPKATLHHYISMVMRDKAVVLHGPQGCGKTYLAKSIAEFLKHKLGSTTTHILHLALHQSFKRDDLFRMLRLNGLLKSASEHAEKDEEPLSQHNSHIVILDDLDRISGYSTPSVLGELLTMLNYRGPLNPTWLDAVHSREGNILYPAGLYFLKNSAYFIATRTQASGEALPAAVMDQFSHIPLARHSEPTSGVLYRQLVARLIHTRHGDTPHRWDKVHRCVSWVWEIWQLYNNYMKQLDLTELSLGLKHMLQCPVESGSSDNIQSWLSQLWEHHVAPRIEETVLHSRRMEGQHHQQTAHLLLRAVVDRTFRPTCPLGIGAASSLLESLYPLTPSPSSSSLPPSLSSPSFRRRHSSQGNGSPGSSLVSPVQSIGSVPDIRRGIVKSSEYGSLGSESPNMSPRTPKKVMRGDGDMDTASLDRVKLKNAASRKNTLRRLRSRTISLFSKEGLGLGGGGGFGEGGGVGEGDTKKAGKPKETGSTLPRIFKKAKTRPALPALSEKQNSKSPKLDRAHDLEDFFDMLSTASSNRFDDQRSPAPKALSQSRTQPNSTSAVQEPSDKNRDSLSGGLRKGSRLENIPPSLVMSMPDLLSDDESDTHSVDSLYSTPEKSQSHSKPRSLAYASGASLPPQKAQEQHRCSSPEGPLSEPLRRRAIHRAGNIVGEELNNSSTGSSPPAGRHRASPLAITTYVYSPAARRSIEGDEGGSEDIGKWSPNPSSTVEKEEGEKGEVAMLDRESPDGKYPTEVQVGDVGLPQRTFPDRAASRRHQRVHVSPSDPGPVPKRNHYHCESGETGGGVKEGWAEEVERRGSPAFRNPGGRHRTLSPITNTTPLGNGQLRPRRVLSEGDRCQSLEEILESEEARSSHILFDAGLGFLSTSPIVKGVSLPARGQSFSGGSPKLNIRKQPPISEHHEM</sequence>
<dbReference type="InterPro" id="IPR002110">
    <property type="entry name" value="Ankyrin_rpt"/>
</dbReference>
<dbReference type="InterPro" id="IPR027417">
    <property type="entry name" value="P-loop_NTPase"/>
</dbReference>
<evidence type="ECO:0000256" key="4">
    <source>
        <dbReference type="PROSITE-ProRule" id="PRU00023"/>
    </source>
</evidence>
<evidence type="ECO:0000256" key="5">
    <source>
        <dbReference type="SAM" id="MobiDB-lite"/>
    </source>
</evidence>
<keyword evidence="8" id="KW-1185">Reference proteome</keyword>
<dbReference type="Gene3D" id="1.25.40.20">
    <property type="entry name" value="Ankyrin repeat-containing domain"/>
    <property type="match status" value="1"/>
</dbReference>
<feature type="compositionally biased region" description="Basic and acidic residues" evidence="5">
    <location>
        <begin position="1455"/>
        <end position="1474"/>
    </location>
</feature>
<dbReference type="SMART" id="SM00382">
    <property type="entry name" value="AAA"/>
    <property type="match status" value="1"/>
</dbReference>
<dbReference type="SUPFAM" id="SSF48403">
    <property type="entry name" value="Ankyrin repeat"/>
    <property type="match status" value="1"/>
</dbReference>
<feature type="region of interest" description="Disordered" evidence="5">
    <location>
        <begin position="1433"/>
        <end position="1574"/>
    </location>
</feature>
<dbReference type="InterPro" id="IPR000318">
    <property type="entry name" value="Nase_comp1_CS"/>
</dbReference>
<feature type="region of interest" description="Disordered" evidence="5">
    <location>
        <begin position="563"/>
        <end position="610"/>
    </location>
</feature>
<dbReference type="PROSITE" id="PS50088">
    <property type="entry name" value="ANK_REPEAT"/>
    <property type="match status" value="3"/>
</dbReference>
<keyword evidence="3" id="KW-0175">Coiled coil</keyword>
<feature type="region of interest" description="Disordered" evidence="5">
    <location>
        <begin position="173"/>
        <end position="226"/>
    </location>
</feature>
<dbReference type="PANTHER" id="PTHR24173:SF74">
    <property type="entry name" value="ANKYRIN REPEAT DOMAIN-CONTAINING PROTEIN 16"/>
    <property type="match status" value="1"/>
</dbReference>
<dbReference type="PROSITE" id="PS50297">
    <property type="entry name" value="ANK_REP_REGION"/>
    <property type="match status" value="2"/>
</dbReference>
<name>A0AA35SXV1_GEOBA</name>
<accession>A0AA35SXV1</accession>
<feature type="region of interest" description="Disordered" evidence="5">
    <location>
        <begin position="1188"/>
        <end position="1245"/>
    </location>
</feature>
<dbReference type="EMBL" id="CASHTH010002909">
    <property type="protein sequence ID" value="CAI8037021.1"/>
    <property type="molecule type" value="Genomic_DNA"/>
</dbReference>
<dbReference type="Gene3D" id="3.40.50.300">
    <property type="entry name" value="P-loop containing nucleotide triphosphate hydrolases"/>
    <property type="match status" value="1"/>
</dbReference>
<dbReference type="GO" id="GO:0016887">
    <property type="term" value="F:ATP hydrolysis activity"/>
    <property type="evidence" value="ECO:0007669"/>
    <property type="project" value="InterPro"/>
</dbReference>
<dbReference type="PANTHER" id="PTHR24173">
    <property type="entry name" value="ANKYRIN REPEAT CONTAINING"/>
    <property type="match status" value="1"/>
</dbReference>
<feature type="compositionally biased region" description="Polar residues" evidence="5">
    <location>
        <begin position="574"/>
        <end position="594"/>
    </location>
</feature>
<feature type="region of interest" description="Disordered" evidence="5">
    <location>
        <begin position="1625"/>
        <end position="1649"/>
    </location>
</feature>
<evidence type="ECO:0000313" key="7">
    <source>
        <dbReference type="EMBL" id="CAI8037021.1"/>
    </source>
</evidence>
<feature type="region of interest" description="Disordered" evidence="5">
    <location>
        <begin position="1122"/>
        <end position="1147"/>
    </location>
</feature>
<organism evidence="7 8">
    <name type="scientific">Geodia barretti</name>
    <name type="common">Barrett's horny sponge</name>
    <dbReference type="NCBI Taxonomy" id="519541"/>
    <lineage>
        <taxon>Eukaryota</taxon>
        <taxon>Metazoa</taxon>
        <taxon>Porifera</taxon>
        <taxon>Demospongiae</taxon>
        <taxon>Heteroscleromorpha</taxon>
        <taxon>Tetractinellida</taxon>
        <taxon>Astrophorina</taxon>
        <taxon>Geodiidae</taxon>
        <taxon>Geodia</taxon>
    </lineage>
</organism>
<dbReference type="GO" id="GO:0005524">
    <property type="term" value="F:ATP binding"/>
    <property type="evidence" value="ECO:0007669"/>
    <property type="project" value="InterPro"/>
</dbReference>
<feature type="compositionally biased region" description="Basic and acidic residues" evidence="5">
    <location>
        <begin position="1202"/>
        <end position="1212"/>
    </location>
</feature>
<feature type="region of interest" description="Disordered" evidence="5">
    <location>
        <begin position="1067"/>
        <end position="1106"/>
    </location>
</feature>